<dbReference type="AlphaFoldDB" id="A0A2T7A7F6"/>
<dbReference type="OrthoDB" id="5357499at2759"/>
<comment type="caution">
    <text evidence="1">The sequence shown here is derived from an EMBL/GenBank/DDBJ whole genome shotgun (WGS) entry which is preliminary data.</text>
</comment>
<evidence type="ECO:0000313" key="1">
    <source>
        <dbReference type="EMBL" id="PUU83671.1"/>
    </source>
</evidence>
<evidence type="ECO:0000313" key="2">
    <source>
        <dbReference type="Proteomes" id="UP000244722"/>
    </source>
</evidence>
<gene>
    <name evidence="1" type="ORF">B9Z19DRAFT_962633</name>
</gene>
<sequence>RTIISKGTSLKSSTITLLDSRNTVAGNASILAKLDLDSTCPECSFFAKYALLRLYFGGNASREMKGNGKRMSLVPSSTDWGSFFDLSSKERTLIISYGYIHRFSCK</sequence>
<organism evidence="1 2">
    <name type="scientific">Tuber borchii</name>
    <name type="common">White truffle</name>
    <dbReference type="NCBI Taxonomy" id="42251"/>
    <lineage>
        <taxon>Eukaryota</taxon>
        <taxon>Fungi</taxon>
        <taxon>Dikarya</taxon>
        <taxon>Ascomycota</taxon>
        <taxon>Pezizomycotina</taxon>
        <taxon>Pezizomycetes</taxon>
        <taxon>Pezizales</taxon>
        <taxon>Tuberaceae</taxon>
        <taxon>Tuber</taxon>
    </lineage>
</organism>
<protein>
    <submittedName>
        <fullName evidence="1">Uncharacterized protein</fullName>
    </submittedName>
</protein>
<keyword evidence="2" id="KW-1185">Reference proteome</keyword>
<proteinExistence type="predicted"/>
<name>A0A2T7A7F6_TUBBO</name>
<dbReference type="EMBL" id="NESQ01000008">
    <property type="protein sequence ID" value="PUU83671.1"/>
    <property type="molecule type" value="Genomic_DNA"/>
</dbReference>
<reference evidence="1 2" key="1">
    <citation type="submission" date="2017-04" db="EMBL/GenBank/DDBJ databases">
        <title>Draft genome sequence of Tuber borchii Vittad., a whitish edible truffle.</title>
        <authorList>
            <consortium name="DOE Joint Genome Institute"/>
            <person name="Murat C."/>
            <person name="Kuo A."/>
            <person name="Barry K.W."/>
            <person name="Clum A."/>
            <person name="Dockter R.B."/>
            <person name="Fauchery L."/>
            <person name="Iotti M."/>
            <person name="Kohler A."/>
            <person name="Labutti K."/>
            <person name="Lindquist E.A."/>
            <person name="Lipzen A."/>
            <person name="Ohm R.A."/>
            <person name="Wang M."/>
            <person name="Grigoriev I.V."/>
            <person name="Zambonelli A."/>
            <person name="Martin F.M."/>
        </authorList>
    </citation>
    <scope>NUCLEOTIDE SEQUENCE [LARGE SCALE GENOMIC DNA]</scope>
    <source>
        <strain evidence="1 2">Tbo3840</strain>
    </source>
</reference>
<dbReference type="Proteomes" id="UP000244722">
    <property type="component" value="Unassembled WGS sequence"/>
</dbReference>
<feature type="non-terminal residue" evidence="1">
    <location>
        <position position="1"/>
    </location>
</feature>
<accession>A0A2T7A7F6</accession>